<accession>A7T3N3</accession>
<gene>
    <name evidence="1" type="ORF">NEMVEDRAFT_v1g144518</name>
</gene>
<proteinExistence type="predicted"/>
<dbReference type="STRING" id="45351.A7T3N3"/>
<feature type="non-terminal residue" evidence="1">
    <location>
        <position position="135"/>
    </location>
</feature>
<evidence type="ECO:0008006" key="3">
    <source>
        <dbReference type="Google" id="ProtNLM"/>
    </source>
</evidence>
<evidence type="ECO:0000313" key="1">
    <source>
        <dbReference type="EMBL" id="EDO29434.1"/>
    </source>
</evidence>
<sequence length="135" mass="15620">MVLQPDEINTYFQAINTDDAYKAPALVPIPEGWKVPSIYEHAVTNLLIHQKITAFGPDEFPYWLWRNYGHQLAPVITKIFNSSLKHQMVPSLWKLANVTPIPKESPLHECNQLRPISLTNIIMRIFERLVCKQEV</sequence>
<dbReference type="PANTHER" id="PTHR47510:SF3">
    <property type="entry name" value="ENDO_EXONUCLEASE_PHOSPHATASE DOMAIN-CONTAINING PROTEIN"/>
    <property type="match status" value="1"/>
</dbReference>
<dbReference type="HOGENOM" id="CLU_1890981_0_0_1"/>
<evidence type="ECO:0000313" key="2">
    <source>
        <dbReference type="Proteomes" id="UP000001593"/>
    </source>
</evidence>
<organism evidence="1 2">
    <name type="scientific">Nematostella vectensis</name>
    <name type="common">Starlet sea anemone</name>
    <dbReference type="NCBI Taxonomy" id="45351"/>
    <lineage>
        <taxon>Eukaryota</taxon>
        <taxon>Metazoa</taxon>
        <taxon>Cnidaria</taxon>
        <taxon>Anthozoa</taxon>
        <taxon>Hexacorallia</taxon>
        <taxon>Actiniaria</taxon>
        <taxon>Edwardsiidae</taxon>
        <taxon>Nematostella</taxon>
    </lineage>
</organism>
<dbReference type="AlphaFoldDB" id="A7T3N3"/>
<dbReference type="PANTHER" id="PTHR47510">
    <property type="entry name" value="REVERSE TRANSCRIPTASE DOMAIN-CONTAINING PROTEIN"/>
    <property type="match status" value="1"/>
</dbReference>
<dbReference type="Proteomes" id="UP000001593">
    <property type="component" value="Unassembled WGS sequence"/>
</dbReference>
<dbReference type="EMBL" id="DS470565">
    <property type="protein sequence ID" value="EDO29434.1"/>
    <property type="molecule type" value="Genomic_DNA"/>
</dbReference>
<dbReference type="PhylomeDB" id="A7T3N3"/>
<protein>
    <recommendedName>
        <fullName evidence="3">Reverse transcriptase</fullName>
    </recommendedName>
</protein>
<name>A7T3N3_NEMVE</name>
<reference evidence="1 2" key="1">
    <citation type="journal article" date="2007" name="Science">
        <title>Sea anemone genome reveals ancestral eumetazoan gene repertoire and genomic organization.</title>
        <authorList>
            <person name="Putnam N.H."/>
            <person name="Srivastava M."/>
            <person name="Hellsten U."/>
            <person name="Dirks B."/>
            <person name="Chapman J."/>
            <person name="Salamov A."/>
            <person name="Terry A."/>
            <person name="Shapiro H."/>
            <person name="Lindquist E."/>
            <person name="Kapitonov V.V."/>
            <person name="Jurka J."/>
            <person name="Genikhovich G."/>
            <person name="Grigoriev I.V."/>
            <person name="Lucas S.M."/>
            <person name="Steele R.E."/>
            <person name="Finnerty J.R."/>
            <person name="Technau U."/>
            <person name="Martindale M.Q."/>
            <person name="Rokhsar D.S."/>
        </authorList>
    </citation>
    <scope>NUCLEOTIDE SEQUENCE [LARGE SCALE GENOMIC DNA]</scope>
    <source>
        <strain evidence="2">CH2 X CH6</strain>
    </source>
</reference>
<keyword evidence="2" id="KW-1185">Reference proteome</keyword>
<dbReference type="InParanoid" id="A7T3N3"/>